<comment type="caution">
    <text evidence="1">The sequence shown here is derived from an EMBL/GenBank/DDBJ whole genome shotgun (WGS) entry which is preliminary data.</text>
</comment>
<dbReference type="Proteomes" id="UP000283269">
    <property type="component" value="Unassembled WGS sequence"/>
</dbReference>
<dbReference type="EMBL" id="NHYD01000536">
    <property type="protein sequence ID" value="PPQ93953.1"/>
    <property type="molecule type" value="Genomic_DNA"/>
</dbReference>
<reference evidence="1 2" key="1">
    <citation type="journal article" date="2018" name="Evol. Lett.">
        <title>Horizontal gene cluster transfer increased hallucinogenic mushroom diversity.</title>
        <authorList>
            <person name="Reynolds H.T."/>
            <person name="Vijayakumar V."/>
            <person name="Gluck-Thaler E."/>
            <person name="Korotkin H.B."/>
            <person name="Matheny P.B."/>
            <person name="Slot J.C."/>
        </authorList>
    </citation>
    <scope>NUCLEOTIDE SEQUENCE [LARGE SCALE GENOMIC DNA]</scope>
    <source>
        <strain evidence="1 2">2631</strain>
    </source>
</reference>
<dbReference type="InParanoid" id="A0A409XT12"/>
<protein>
    <submittedName>
        <fullName evidence="1">Uncharacterized protein</fullName>
    </submittedName>
</protein>
<accession>A0A409XT12</accession>
<evidence type="ECO:0000313" key="2">
    <source>
        <dbReference type="Proteomes" id="UP000283269"/>
    </source>
</evidence>
<sequence>MYDSVSHPTFQIKKGNILGSIQITGFTSVQLSLYQDRVPSIPPENKMQTVYERSAPPSYVQHSNECGGSKGRPTFHDQYSYASGYAYNPYSQAPVNGRHHGECRGMASPEMAQVPAPGETVYTRAANVGNRYKSYGNPDCQASKAVTKHITAGHAA</sequence>
<name>A0A409XT12_PSICY</name>
<evidence type="ECO:0000313" key="1">
    <source>
        <dbReference type="EMBL" id="PPQ93953.1"/>
    </source>
</evidence>
<dbReference type="AlphaFoldDB" id="A0A409XT12"/>
<proteinExistence type="predicted"/>
<gene>
    <name evidence="1" type="ORF">CVT25_015845</name>
</gene>
<organism evidence="1 2">
    <name type="scientific">Psilocybe cyanescens</name>
    <dbReference type="NCBI Taxonomy" id="93625"/>
    <lineage>
        <taxon>Eukaryota</taxon>
        <taxon>Fungi</taxon>
        <taxon>Dikarya</taxon>
        <taxon>Basidiomycota</taxon>
        <taxon>Agaricomycotina</taxon>
        <taxon>Agaricomycetes</taxon>
        <taxon>Agaricomycetidae</taxon>
        <taxon>Agaricales</taxon>
        <taxon>Agaricineae</taxon>
        <taxon>Strophariaceae</taxon>
        <taxon>Psilocybe</taxon>
    </lineage>
</organism>
<keyword evidence="2" id="KW-1185">Reference proteome</keyword>